<feature type="repeat" description="TPR" evidence="3">
    <location>
        <begin position="343"/>
        <end position="376"/>
    </location>
</feature>
<organism evidence="5 6">
    <name type="scientific">Rotaria socialis</name>
    <dbReference type="NCBI Taxonomy" id="392032"/>
    <lineage>
        <taxon>Eukaryota</taxon>
        <taxon>Metazoa</taxon>
        <taxon>Spiralia</taxon>
        <taxon>Gnathifera</taxon>
        <taxon>Rotifera</taxon>
        <taxon>Eurotatoria</taxon>
        <taxon>Bdelloidea</taxon>
        <taxon>Philodinida</taxon>
        <taxon>Philodinidae</taxon>
        <taxon>Rotaria</taxon>
    </lineage>
</organism>
<feature type="repeat" description="TPR" evidence="3">
    <location>
        <begin position="428"/>
        <end position="461"/>
    </location>
</feature>
<gene>
    <name evidence="4" type="ORF">KIK155_LOCUS12314</name>
    <name evidence="5" type="ORF">TOA249_LOCUS26802</name>
</gene>
<dbReference type="SUPFAM" id="SSF48452">
    <property type="entry name" value="TPR-like"/>
    <property type="match status" value="1"/>
</dbReference>
<dbReference type="SUPFAM" id="SSF56399">
    <property type="entry name" value="ADP-ribosylation"/>
    <property type="match status" value="1"/>
</dbReference>
<evidence type="ECO:0000256" key="1">
    <source>
        <dbReference type="ARBA" id="ARBA00022737"/>
    </source>
</evidence>
<keyword evidence="1" id="KW-0677">Repeat</keyword>
<dbReference type="EMBL" id="CAJNYV010002003">
    <property type="protein sequence ID" value="CAF3450051.1"/>
    <property type="molecule type" value="Genomic_DNA"/>
</dbReference>
<dbReference type="PANTHER" id="PTHR45641:SF19">
    <property type="entry name" value="NEPHROCYSTIN-3"/>
    <property type="match status" value="1"/>
</dbReference>
<dbReference type="Gene3D" id="3.90.176.10">
    <property type="entry name" value="Toxin ADP-ribosyltransferase, Chain A, domain 1"/>
    <property type="match status" value="1"/>
</dbReference>
<name>A0A821S324_9BILA</name>
<dbReference type="Pfam" id="PF13424">
    <property type="entry name" value="TPR_12"/>
    <property type="match status" value="2"/>
</dbReference>
<dbReference type="InterPro" id="IPR019734">
    <property type="entry name" value="TPR_rpt"/>
</dbReference>
<dbReference type="AlphaFoldDB" id="A0A821S324"/>
<reference evidence="5" key="1">
    <citation type="submission" date="2021-02" db="EMBL/GenBank/DDBJ databases">
        <authorList>
            <person name="Nowell W R."/>
        </authorList>
    </citation>
    <scope>NUCLEOTIDE SEQUENCE</scope>
</reference>
<dbReference type="PANTHER" id="PTHR45641">
    <property type="entry name" value="TETRATRICOPEPTIDE REPEAT PROTEIN (AFU_ORTHOLOGUE AFUA_6G03870)"/>
    <property type="match status" value="1"/>
</dbReference>
<evidence type="ECO:0000313" key="4">
    <source>
        <dbReference type="EMBL" id="CAF3450051.1"/>
    </source>
</evidence>
<dbReference type="PROSITE" id="PS50005">
    <property type="entry name" value="TPR"/>
    <property type="match status" value="2"/>
</dbReference>
<dbReference type="Proteomes" id="UP000663838">
    <property type="component" value="Unassembled WGS sequence"/>
</dbReference>
<comment type="caution">
    <text evidence="5">The sequence shown here is derived from an EMBL/GenBank/DDBJ whole genome shotgun (WGS) entry which is preliminary data.</text>
</comment>
<evidence type="ECO:0000256" key="3">
    <source>
        <dbReference type="PROSITE-ProRule" id="PRU00339"/>
    </source>
</evidence>
<dbReference type="Proteomes" id="UP000663865">
    <property type="component" value="Unassembled WGS sequence"/>
</dbReference>
<sequence length="630" mass="71573">METGRDEYTSIDLNGKFLHTLLFIELLVNSVIGRGSNKHNIEQFLTLCTREYEGVDTTQQIIQEFSKSYSSEQAAWWYTRDSFLYASLNKAFRVQNIDFLIAVRFFVQDLNAQLCGLQQAQSFKPVRVYRSQLMSSNEVAIFYKSIGNLILVPSFLSTSLSRQYTLFLLGDSHAHEGLERVLFEIDADPGLDCGKPFADITEKSYFPNESEILFSLGSIFRIVNVHRETDGIHVIQMTLCCYDDESTKPLFEFMKKDVENATSIYVFGLVLLKSGHFDAAQRIFLQTLIGAEGQGNEQLISTCFHNIGIARAETKDFELSIKFLNKSLEIESRLLPKNNPSIATILVNIGNILRRLGKLSEAFESYTKALDILRIAYTDEEHEDFARCYNGMANVCTAEAKYEKAVELYRKAHWIKEKIFPSYHPSLALSYSNMGYLHQLLGQYDQALTNKEYALSIQVKSLPPEHLDFADTYSNMAVLLGCLWQNQKALEFFEKAASIIRKHFPSTHEAVLNIEKNIDGAKHRLTIEALQAEARSKSGSKILSTDFKSPLNCGGRACSKCGNCSDWNHPSGRYIKRPDAYCRFLYSMIPDANVRPPKPNRPFHLISVGTRDNPLPGAAFLCNCKDRDWF</sequence>
<evidence type="ECO:0000256" key="2">
    <source>
        <dbReference type="ARBA" id="ARBA00022803"/>
    </source>
</evidence>
<dbReference type="Gene3D" id="1.25.40.10">
    <property type="entry name" value="Tetratricopeptide repeat domain"/>
    <property type="match status" value="2"/>
</dbReference>
<dbReference type="PROSITE" id="PS51996">
    <property type="entry name" value="TR_MART"/>
    <property type="match status" value="1"/>
</dbReference>
<evidence type="ECO:0000313" key="5">
    <source>
        <dbReference type="EMBL" id="CAF4850024.1"/>
    </source>
</evidence>
<proteinExistence type="predicted"/>
<protein>
    <submittedName>
        <fullName evidence="5">Uncharacterized protein</fullName>
    </submittedName>
</protein>
<dbReference type="EMBL" id="CAJOBS010003239">
    <property type="protein sequence ID" value="CAF4850024.1"/>
    <property type="molecule type" value="Genomic_DNA"/>
</dbReference>
<dbReference type="SMART" id="SM00028">
    <property type="entry name" value="TPR"/>
    <property type="match status" value="5"/>
</dbReference>
<accession>A0A821S324</accession>
<dbReference type="InterPro" id="IPR011990">
    <property type="entry name" value="TPR-like_helical_dom_sf"/>
</dbReference>
<keyword evidence="2 3" id="KW-0802">TPR repeat</keyword>
<evidence type="ECO:0000313" key="6">
    <source>
        <dbReference type="Proteomes" id="UP000663838"/>
    </source>
</evidence>